<dbReference type="PANTHER" id="PTHR33498:SF1">
    <property type="entry name" value="TRANSPOSASE FOR INSERTION SEQUENCE ELEMENT IS1557"/>
    <property type="match status" value="1"/>
</dbReference>
<evidence type="ECO:0000259" key="1">
    <source>
        <dbReference type="Pfam" id="PF01610"/>
    </source>
</evidence>
<protein>
    <submittedName>
        <fullName evidence="3">ISL3 family transposase</fullName>
    </submittedName>
</protein>
<reference evidence="3" key="1">
    <citation type="submission" date="2024-07" db="EMBL/GenBank/DDBJ databases">
        <authorList>
            <person name="fu j."/>
        </authorList>
    </citation>
    <scope>NUCLEOTIDE SEQUENCE</scope>
    <source>
        <strain evidence="3">P10A9</strain>
    </source>
</reference>
<feature type="domain" description="Transposase IS204/IS1001/IS1096/IS1165 zinc-finger" evidence="2">
    <location>
        <begin position="31"/>
        <end position="73"/>
    </location>
</feature>
<accession>A0AB39L081</accession>
<feature type="domain" description="Transposase IS204/IS1001/IS1096/IS1165 DDE" evidence="1">
    <location>
        <begin position="176"/>
        <end position="406"/>
    </location>
</feature>
<dbReference type="AlphaFoldDB" id="A0AB39L081"/>
<name>A0AB39L081_9MICC</name>
<proteinExistence type="predicted"/>
<dbReference type="EMBL" id="CP163302">
    <property type="protein sequence ID" value="XDP44043.1"/>
    <property type="molecule type" value="Genomic_DNA"/>
</dbReference>
<dbReference type="KEGG" id="spue:AB5L97_12185"/>
<dbReference type="NCBIfam" id="NF033550">
    <property type="entry name" value="transpos_ISL3"/>
    <property type="match status" value="1"/>
</dbReference>
<evidence type="ECO:0000259" key="2">
    <source>
        <dbReference type="Pfam" id="PF14690"/>
    </source>
</evidence>
<dbReference type="Pfam" id="PF14690">
    <property type="entry name" value="Zn_ribbon_ISL3"/>
    <property type="match status" value="1"/>
</dbReference>
<sequence length="416" mass="46713">MIFNLPEYRVLSTAVTALGVRRITVESTGVPGCPVCGVVSARVKDRRLQRLRDVPVAGAAVVLWRKRRWFCDEQAWPRGSFTETTDEVPRRARSTRRLLHALVDAVPLSGRAALEAARPHSVSWWLVQSALAMAAATLPDVDMLAPKRLGIDEHRYRSVRWFRETEGSPWVRIEPWMTTIVDLDTGRVLGIVDGRDSAGVGDWLFARPLPWRLGVEVVAIDPSAAVRKALRMWLPRTAVSVDAFHLVQLANNAVTDARQRLSQEIRGRRGRAVDLGWANRRLLLRAAETLSERARARLRMVFDSDDPSGQLRASWEAKEQLRTLLVSGSLEEACDHLRILEGLVEAAPTPESKRLLRTVKRWWNEIEVLITTGATTAKVEANNTAIKNIKRTGRGFRNPENYRSRILLRSAAQTAA</sequence>
<evidence type="ECO:0000313" key="3">
    <source>
        <dbReference type="EMBL" id="XDP44043.1"/>
    </source>
</evidence>
<dbReference type="PANTHER" id="PTHR33498">
    <property type="entry name" value="TRANSPOSASE FOR INSERTION SEQUENCE ELEMENT IS1557"/>
    <property type="match status" value="1"/>
</dbReference>
<dbReference type="Pfam" id="PF01610">
    <property type="entry name" value="DDE_Tnp_ISL3"/>
    <property type="match status" value="1"/>
</dbReference>
<dbReference type="InterPro" id="IPR002560">
    <property type="entry name" value="Transposase_DDE"/>
</dbReference>
<organism evidence="3">
    <name type="scientific">Sinomonas puerhi</name>
    <dbReference type="NCBI Taxonomy" id="3238584"/>
    <lineage>
        <taxon>Bacteria</taxon>
        <taxon>Bacillati</taxon>
        <taxon>Actinomycetota</taxon>
        <taxon>Actinomycetes</taxon>
        <taxon>Micrococcales</taxon>
        <taxon>Micrococcaceae</taxon>
        <taxon>Sinomonas</taxon>
    </lineage>
</organism>
<dbReference type="InterPro" id="IPR029261">
    <property type="entry name" value="Transposase_Znf"/>
</dbReference>
<gene>
    <name evidence="3" type="ORF">AB5L97_12185</name>
</gene>
<dbReference type="InterPro" id="IPR047951">
    <property type="entry name" value="Transpos_ISL3"/>
</dbReference>